<feature type="domain" description="Glycosyltransferase subfamily 4-like N-terminal" evidence="1">
    <location>
        <begin position="14"/>
        <end position="178"/>
    </location>
</feature>
<keyword evidence="3" id="KW-1185">Reference proteome</keyword>
<name>A0A143BQ01_9BACT</name>
<dbReference type="STRING" id="1379270.GEMMAAP_04215"/>
<dbReference type="Pfam" id="PF13692">
    <property type="entry name" value="Glyco_trans_1_4"/>
    <property type="match status" value="1"/>
</dbReference>
<dbReference type="CDD" id="cd03814">
    <property type="entry name" value="GT4-like"/>
    <property type="match status" value="1"/>
</dbReference>
<dbReference type="KEGG" id="gph:GEMMAAP_04215"/>
<evidence type="ECO:0000259" key="1">
    <source>
        <dbReference type="Pfam" id="PF13439"/>
    </source>
</evidence>
<dbReference type="Proteomes" id="UP000076404">
    <property type="component" value="Chromosome"/>
</dbReference>
<dbReference type="EMBL" id="CP011454">
    <property type="protein sequence ID" value="AMW06544.1"/>
    <property type="molecule type" value="Genomic_DNA"/>
</dbReference>
<evidence type="ECO:0000313" key="2">
    <source>
        <dbReference type="EMBL" id="AMW06544.1"/>
    </source>
</evidence>
<dbReference type="InterPro" id="IPR028098">
    <property type="entry name" value="Glyco_trans_4-like_N"/>
</dbReference>
<dbReference type="GO" id="GO:0016758">
    <property type="term" value="F:hexosyltransferase activity"/>
    <property type="evidence" value="ECO:0007669"/>
    <property type="project" value="TreeGrafter"/>
</dbReference>
<sequence>MRLALFTDTFHPQVNGVARTLARLCEAVRARGGQVRVFTTTDAHAQPHPDTVRFPSRAFWAYPELQLAWPSSTAVIAALRDFNPTLVHAATEFGVGLAGRRAALQLGVPFVSSYHTSFTAYAGHYGLGLLATPGWAYLRWFHNGGQRTYCPTQSIVNEVTAQGFTGCSVWSRGVDSERFSPSYRSEAFRERLGADAGTLVVSYVGRLAAEKGIDVAISALHQVADAHPGKIRCLFVGDGPYEHTARNAAPRGSTFTGKLEGPALSEAYASSDVLIFPSTTDTFGNVMLEAMASGVPVLAANVGPSREVVPPDTGWLATPGEADAFAQVLHETVQDRPDVVRRGLRAREVALARSWGAIWDALFSDYLAVHAPR</sequence>
<dbReference type="InterPro" id="IPR050194">
    <property type="entry name" value="Glycosyltransferase_grp1"/>
</dbReference>
<organism evidence="2 3">
    <name type="scientific">Gemmatimonas phototrophica</name>
    <dbReference type="NCBI Taxonomy" id="1379270"/>
    <lineage>
        <taxon>Bacteria</taxon>
        <taxon>Pseudomonadati</taxon>
        <taxon>Gemmatimonadota</taxon>
        <taxon>Gemmatimonadia</taxon>
        <taxon>Gemmatimonadales</taxon>
        <taxon>Gemmatimonadaceae</taxon>
        <taxon>Gemmatimonas</taxon>
    </lineage>
</organism>
<accession>A0A143BQ01</accession>
<dbReference type="PANTHER" id="PTHR45947">
    <property type="entry name" value="SULFOQUINOVOSYL TRANSFERASE SQD2"/>
    <property type="match status" value="1"/>
</dbReference>
<dbReference type="PANTHER" id="PTHR45947:SF3">
    <property type="entry name" value="SULFOQUINOVOSYL TRANSFERASE SQD2"/>
    <property type="match status" value="1"/>
</dbReference>
<dbReference type="Pfam" id="PF13439">
    <property type="entry name" value="Glyco_transf_4"/>
    <property type="match status" value="1"/>
</dbReference>
<dbReference type="AlphaFoldDB" id="A0A143BQ01"/>
<dbReference type="eggNOG" id="COG0438">
    <property type="taxonomic scope" value="Bacteria"/>
</dbReference>
<dbReference type="SUPFAM" id="SSF53756">
    <property type="entry name" value="UDP-Glycosyltransferase/glycogen phosphorylase"/>
    <property type="match status" value="1"/>
</dbReference>
<dbReference type="Gene3D" id="3.40.50.2000">
    <property type="entry name" value="Glycogen Phosphorylase B"/>
    <property type="match status" value="2"/>
</dbReference>
<reference evidence="2 3" key="2">
    <citation type="journal article" date="2016" name="Environ. Microbiol. Rep.">
        <title>Metagenomic evidence for the presence of phototrophic Gemmatimonadetes bacteria in diverse environments.</title>
        <authorList>
            <person name="Zeng Y."/>
            <person name="Baumbach J."/>
            <person name="Barbosa E.G."/>
            <person name="Azevedo V."/>
            <person name="Zhang C."/>
            <person name="Koblizek M."/>
        </authorList>
    </citation>
    <scope>NUCLEOTIDE SEQUENCE [LARGE SCALE GENOMIC DNA]</scope>
    <source>
        <strain evidence="2 3">AP64</strain>
    </source>
</reference>
<reference evidence="2 3" key="1">
    <citation type="journal article" date="2014" name="Proc. Natl. Acad. Sci. U.S.A.">
        <title>Functional type 2 photosynthetic reaction centers found in the rare bacterial phylum Gemmatimonadetes.</title>
        <authorList>
            <person name="Zeng Y."/>
            <person name="Feng F."/>
            <person name="Medova H."/>
            <person name="Dean J."/>
            <person name="Koblizek M."/>
        </authorList>
    </citation>
    <scope>NUCLEOTIDE SEQUENCE [LARGE SCALE GENOMIC DNA]</scope>
    <source>
        <strain evidence="2 3">AP64</strain>
    </source>
</reference>
<proteinExistence type="predicted"/>
<evidence type="ECO:0000313" key="3">
    <source>
        <dbReference type="Proteomes" id="UP000076404"/>
    </source>
</evidence>
<gene>
    <name evidence="2" type="ORF">GEMMAAP_04215</name>
</gene>
<protein>
    <recommendedName>
        <fullName evidence="1">Glycosyltransferase subfamily 4-like N-terminal domain-containing protein</fullName>
    </recommendedName>
</protein>